<evidence type="ECO:0000313" key="1">
    <source>
        <dbReference type="EMBL" id="GKV32481.1"/>
    </source>
</evidence>
<keyword evidence="2" id="KW-1185">Reference proteome</keyword>
<reference evidence="1 2" key="1">
    <citation type="journal article" date="2021" name="Commun. Biol.">
        <title>The genome of Shorea leprosula (Dipterocarpaceae) highlights the ecological relevance of drought in aseasonal tropical rainforests.</title>
        <authorList>
            <person name="Ng K.K.S."/>
            <person name="Kobayashi M.J."/>
            <person name="Fawcett J.A."/>
            <person name="Hatakeyama M."/>
            <person name="Paape T."/>
            <person name="Ng C.H."/>
            <person name="Ang C.C."/>
            <person name="Tnah L.H."/>
            <person name="Lee C.T."/>
            <person name="Nishiyama T."/>
            <person name="Sese J."/>
            <person name="O'Brien M.J."/>
            <person name="Copetti D."/>
            <person name="Mohd Noor M.I."/>
            <person name="Ong R.C."/>
            <person name="Putra M."/>
            <person name="Sireger I.Z."/>
            <person name="Indrioko S."/>
            <person name="Kosugi Y."/>
            <person name="Izuno A."/>
            <person name="Isagi Y."/>
            <person name="Lee S.L."/>
            <person name="Shimizu K.K."/>
        </authorList>
    </citation>
    <scope>NUCLEOTIDE SEQUENCE [LARGE SCALE GENOMIC DNA]</scope>
    <source>
        <strain evidence="1">214</strain>
    </source>
</reference>
<dbReference type="EMBL" id="BPVZ01000096">
    <property type="protein sequence ID" value="GKV32481.1"/>
    <property type="molecule type" value="Genomic_DNA"/>
</dbReference>
<protein>
    <submittedName>
        <fullName evidence="1">Uncharacterized protein</fullName>
    </submittedName>
</protein>
<dbReference type="Proteomes" id="UP001054252">
    <property type="component" value="Unassembled WGS sequence"/>
</dbReference>
<evidence type="ECO:0000313" key="2">
    <source>
        <dbReference type="Proteomes" id="UP001054252"/>
    </source>
</evidence>
<sequence length="58" mass="6539">MLEPPCAPSSDDPFRSGDPRLYPIDFGRCSLFFQLRPPPDWISAVASWRSCAILSRVN</sequence>
<gene>
    <name evidence="1" type="ORF">SLEP1_g41082</name>
</gene>
<organism evidence="1 2">
    <name type="scientific">Rubroshorea leprosula</name>
    <dbReference type="NCBI Taxonomy" id="152421"/>
    <lineage>
        <taxon>Eukaryota</taxon>
        <taxon>Viridiplantae</taxon>
        <taxon>Streptophyta</taxon>
        <taxon>Embryophyta</taxon>
        <taxon>Tracheophyta</taxon>
        <taxon>Spermatophyta</taxon>
        <taxon>Magnoliopsida</taxon>
        <taxon>eudicotyledons</taxon>
        <taxon>Gunneridae</taxon>
        <taxon>Pentapetalae</taxon>
        <taxon>rosids</taxon>
        <taxon>malvids</taxon>
        <taxon>Malvales</taxon>
        <taxon>Dipterocarpaceae</taxon>
        <taxon>Rubroshorea</taxon>
    </lineage>
</organism>
<dbReference type="AlphaFoldDB" id="A0AAV5L5K8"/>
<comment type="caution">
    <text evidence="1">The sequence shown here is derived from an EMBL/GenBank/DDBJ whole genome shotgun (WGS) entry which is preliminary data.</text>
</comment>
<accession>A0AAV5L5K8</accession>
<name>A0AAV5L5K8_9ROSI</name>
<proteinExistence type="predicted"/>